<proteinExistence type="predicted"/>
<dbReference type="EMBL" id="NAJO01000044">
    <property type="protein sequence ID" value="OQN98751.1"/>
    <property type="molecule type" value="Genomic_DNA"/>
</dbReference>
<comment type="caution">
    <text evidence="1">The sequence shown here is derived from an EMBL/GenBank/DDBJ whole genome shotgun (WGS) entry which is preliminary data.</text>
</comment>
<dbReference type="AlphaFoldDB" id="A0A1V8SIQ5"/>
<gene>
    <name evidence="1" type="ORF">B0A48_15417</name>
</gene>
<dbReference type="Proteomes" id="UP000192596">
    <property type="component" value="Unassembled WGS sequence"/>
</dbReference>
<evidence type="ECO:0000313" key="2">
    <source>
        <dbReference type="Proteomes" id="UP000192596"/>
    </source>
</evidence>
<protein>
    <submittedName>
        <fullName evidence="1">Uncharacterized protein</fullName>
    </submittedName>
</protein>
<organism evidence="1 2">
    <name type="scientific">Cryoendolithus antarcticus</name>
    <dbReference type="NCBI Taxonomy" id="1507870"/>
    <lineage>
        <taxon>Eukaryota</taxon>
        <taxon>Fungi</taxon>
        <taxon>Dikarya</taxon>
        <taxon>Ascomycota</taxon>
        <taxon>Pezizomycotina</taxon>
        <taxon>Dothideomycetes</taxon>
        <taxon>Dothideomycetidae</taxon>
        <taxon>Cladosporiales</taxon>
        <taxon>Cladosporiaceae</taxon>
        <taxon>Cryoendolithus</taxon>
    </lineage>
</organism>
<sequence length="282" mass="31704">MAANILVLPRELQDLIFDHVIEHDGPITLSAPLEATNATVTPLILPYRELPCRSSNSLLSVSHETQRIYCEAVRRHLILPTSSIRVEVRDLAFAGAIELLSTTSATFPSEVQAQAWKSRLQSLRALTVVLVPVHLRMTITGSSFRCLESQAQADAAWLPRLSTWLDFSACNDVEATYVVRRANVLCYEEYVKRLQNFLRHTYDELQRATTCELELKHNSAVKAMLRGVHMATEEIRTSRSRSRDIEAPSVNGVRYVSTRRRSGTGSDGLTDVERKRLFSGLP</sequence>
<name>A0A1V8SIQ5_9PEZI</name>
<accession>A0A1V8SIQ5</accession>
<keyword evidence="2" id="KW-1185">Reference proteome</keyword>
<reference evidence="2" key="1">
    <citation type="submission" date="2017-03" db="EMBL/GenBank/DDBJ databases">
        <title>Genomes of endolithic fungi from Antarctica.</title>
        <authorList>
            <person name="Coleine C."/>
            <person name="Masonjones S."/>
            <person name="Stajich J.E."/>
        </authorList>
    </citation>
    <scope>NUCLEOTIDE SEQUENCE [LARGE SCALE GENOMIC DNA]</scope>
    <source>
        <strain evidence="2">CCFEE 5527</strain>
    </source>
</reference>
<evidence type="ECO:0000313" key="1">
    <source>
        <dbReference type="EMBL" id="OQN98751.1"/>
    </source>
</evidence>
<dbReference type="InParanoid" id="A0A1V8SIQ5"/>